<feature type="compositionally biased region" description="Polar residues" evidence="1">
    <location>
        <begin position="59"/>
        <end position="73"/>
    </location>
</feature>
<reference evidence="2" key="2">
    <citation type="submission" date="2020-11" db="EMBL/GenBank/DDBJ databases">
        <authorList>
            <person name="McCartney M.A."/>
            <person name="Auch B."/>
            <person name="Kono T."/>
            <person name="Mallez S."/>
            <person name="Becker A."/>
            <person name="Gohl D.M."/>
            <person name="Silverstein K.A.T."/>
            <person name="Koren S."/>
            <person name="Bechman K.B."/>
            <person name="Herman A."/>
            <person name="Abrahante J.E."/>
            <person name="Garbe J."/>
        </authorList>
    </citation>
    <scope>NUCLEOTIDE SEQUENCE</scope>
    <source>
        <strain evidence="2">Duluth1</strain>
        <tissue evidence="2">Whole animal</tissue>
    </source>
</reference>
<evidence type="ECO:0000313" key="3">
    <source>
        <dbReference type="Proteomes" id="UP000828390"/>
    </source>
</evidence>
<accession>A0A9D4F7J5</accession>
<dbReference type="Proteomes" id="UP000828390">
    <property type="component" value="Unassembled WGS sequence"/>
</dbReference>
<proteinExistence type="predicted"/>
<evidence type="ECO:0000313" key="2">
    <source>
        <dbReference type="EMBL" id="KAH3792749.1"/>
    </source>
</evidence>
<reference evidence="2" key="1">
    <citation type="journal article" date="2019" name="bioRxiv">
        <title>The Genome of the Zebra Mussel, Dreissena polymorpha: A Resource for Invasive Species Research.</title>
        <authorList>
            <person name="McCartney M.A."/>
            <person name="Auch B."/>
            <person name="Kono T."/>
            <person name="Mallez S."/>
            <person name="Zhang Y."/>
            <person name="Obille A."/>
            <person name="Becker A."/>
            <person name="Abrahante J.E."/>
            <person name="Garbe J."/>
            <person name="Badalamenti J.P."/>
            <person name="Herman A."/>
            <person name="Mangelson H."/>
            <person name="Liachko I."/>
            <person name="Sullivan S."/>
            <person name="Sone E.D."/>
            <person name="Koren S."/>
            <person name="Silverstein K.A.T."/>
            <person name="Beckman K.B."/>
            <person name="Gohl D.M."/>
        </authorList>
    </citation>
    <scope>NUCLEOTIDE SEQUENCE</scope>
    <source>
        <strain evidence="2">Duluth1</strain>
        <tissue evidence="2">Whole animal</tissue>
    </source>
</reference>
<protein>
    <submittedName>
        <fullName evidence="2">Uncharacterized protein</fullName>
    </submittedName>
</protein>
<organism evidence="2 3">
    <name type="scientific">Dreissena polymorpha</name>
    <name type="common">Zebra mussel</name>
    <name type="synonym">Mytilus polymorpha</name>
    <dbReference type="NCBI Taxonomy" id="45954"/>
    <lineage>
        <taxon>Eukaryota</taxon>
        <taxon>Metazoa</taxon>
        <taxon>Spiralia</taxon>
        <taxon>Lophotrochozoa</taxon>
        <taxon>Mollusca</taxon>
        <taxon>Bivalvia</taxon>
        <taxon>Autobranchia</taxon>
        <taxon>Heteroconchia</taxon>
        <taxon>Euheterodonta</taxon>
        <taxon>Imparidentia</taxon>
        <taxon>Neoheterodontei</taxon>
        <taxon>Myida</taxon>
        <taxon>Dreissenoidea</taxon>
        <taxon>Dreissenidae</taxon>
        <taxon>Dreissena</taxon>
    </lineage>
</organism>
<name>A0A9D4F7J5_DREPO</name>
<comment type="caution">
    <text evidence="2">The sequence shown here is derived from an EMBL/GenBank/DDBJ whole genome shotgun (WGS) entry which is preliminary data.</text>
</comment>
<keyword evidence="3" id="KW-1185">Reference proteome</keyword>
<sequence>MPTASDSRLSGTRWLPSPVLTFRDLLPPPIGSPGSNLGGREGGGVEGLGSEGDMIPSIQWPSIGSQSSSLRRK</sequence>
<dbReference type="EMBL" id="JAIWYP010000007">
    <property type="protein sequence ID" value="KAH3792749.1"/>
    <property type="molecule type" value="Genomic_DNA"/>
</dbReference>
<dbReference type="AlphaFoldDB" id="A0A9D4F7J5"/>
<feature type="compositionally biased region" description="Gly residues" evidence="1">
    <location>
        <begin position="36"/>
        <end position="50"/>
    </location>
</feature>
<feature type="region of interest" description="Disordered" evidence="1">
    <location>
        <begin position="25"/>
        <end position="73"/>
    </location>
</feature>
<gene>
    <name evidence="2" type="ORF">DPMN_146248</name>
</gene>
<evidence type="ECO:0000256" key="1">
    <source>
        <dbReference type="SAM" id="MobiDB-lite"/>
    </source>
</evidence>